<dbReference type="AlphaFoldDB" id="A0A511V9I5"/>
<evidence type="ECO:0000313" key="2">
    <source>
        <dbReference type="EMBL" id="GEN35596.1"/>
    </source>
</evidence>
<proteinExistence type="predicted"/>
<protein>
    <submittedName>
        <fullName evidence="2">Uncharacterized protein</fullName>
    </submittedName>
</protein>
<dbReference type="EMBL" id="BJXX01000142">
    <property type="protein sequence ID" value="GEN35596.1"/>
    <property type="molecule type" value="Genomic_DNA"/>
</dbReference>
<feature type="coiled-coil region" evidence="1">
    <location>
        <begin position="153"/>
        <end position="188"/>
    </location>
</feature>
<keyword evidence="1" id="KW-0175">Coiled coil</keyword>
<keyword evidence="3" id="KW-1185">Reference proteome</keyword>
<evidence type="ECO:0000313" key="3">
    <source>
        <dbReference type="Proteomes" id="UP000321157"/>
    </source>
</evidence>
<gene>
    <name evidence="2" type="ORF">ADA01nite_30560</name>
</gene>
<dbReference type="Proteomes" id="UP000321157">
    <property type="component" value="Unassembled WGS sequence"/>
</dbReference>
<comment type="caution">
    <text evidence="2">The sequence shown here is derived from an EMBL/GenBank/DDBJ whole genome shotgun (WGS) entry which is preliminary data.</text>
</comment>
<reference evidence="2 3" key="1">
    <citation type="submission" date="2019-07" db="EMBL/GenBank/DDBJ databases">
        <title>Whole genome shotgun sequence of Aneurinibacillus danicus NBRC 102444.</title>
        <authorList>
            <person name="Hosoyama A."/>
            <person name="Uohara A."/>
            <person name="Ohji S."/>
            <person name="Ichikawa N."/>
        </authorList>
    </citation>
    <scope>NUCLEOTIDE SEQUENCE [LARGE SCALE GENOMIC DNA]</scope>
    <source>
        <strain evidence="2 3">NBRC 102444</strain>
    </source>
</reference>
<organism evidence="2 3">
    <name type="scientific">Aneurinibacillus danicus</name>
    <dbReference type="NCBI Taxonomy" id="267746"/>
    <lineage>
        <taxon>Bacteria</taxon>
        <taxon>Bacillati</taxon>
        <taxon>Bacillota</taxon>
        <taxon>Bacilli</taxon>
        <taxon>Bacillales</taxon>
        <taxon>Paenibacillaceae</taxon>
        <taxon>Aneurinibacillus group</taxon>
        <taxon>Aneurinibacillus</taxon>
    </lineage>
</organism>
<dbReference type="OrthoDB" id="1631118at2"/>
<sequence length="202" mass="23327">MNRNVWLLRPKPHGTDQMDYFLENDCIAIGYPVGQPLDDCSYSEIKKLLEAHKWEGGLSNVNILVREMKPHDIVVVPYESKIYFAEVTSEYKYVPEFDEDKKGSGFPHQREVKWAFNKQPISRNDLPSALRDSLQYPGAVASLTKHLDIVLDIMNESEKHVQLNNDLLEAKKKAIQLLVETINNTELEIEHRLRAVEILLKN</sequence>
<evidence type="ECO:0000256" key="1">
    <source>
        <dbReference type="SAM" id="Coils"/>
    </source>
</evidence>
<name>A0A511V9I5_9BACL</name>
<dbReference type="RefSeq" id="WP_146811125.1">
    <property type="nucleotide sequence ID" value="NZ_BJXX01000142.1"/>
</dbReference>
<accession>A0A511V9I5</accession>